<evidence type="ECO:0000313" key="1">
    <source>
        <dbReference type="EMBL" id="CCC93079.1"/>
    </source>
</evidence>
<gene>
    <name evidence="1" type="ORF">TCIL3000_9_4790</name>
</gene>
<dbReference type="AlphaFoldDB" id="G0UUL5"/>
<protein>
    <submittedName>
        <fullName evidence="1">Uncharacterized protein</fullName>
    </submittedName>
</protein>
<sequence>MMNMILRCAVDKKAVYIFINRGDVIVADGGHWKEIVLHFFFPSLDVGKISIRLTFALPERVFPFISSKHFKVWYAELQVFFSVLMKLCKESRKLFLLSFPPSTLPRIVMLSAGTELTRHKGGRDTECATQVD</sequence>
<name>G0UUL5_TRYCI</name>
<accession>G0UUL5</accession>
<dbReference type="EMBL" id="HE575322">
    <property type="protein sequence ID" value="CCC93079.1"/>
    <property type="molecule type" value="Genomic_DNA"/>
</dbReference>
<proteinExistence type="predicted"/>
<reference evidence="1" key="1">
    <citation type="journal article" date="2012" name="Proc. Natl. Acad. Sci. U.S.A.">
        <title>Antigenic diversity is generated by distinct evolutionary mechanisms in African trypanosome species.</title>
        <authorList>
            <person name="Jackson A.P."/>
            <person name="Berry A."/>
            <person name="Aslett M."/>
            <person name="Allison H.C."/>
            <person name="Burton P."/>
            <person name="Vavrova-Anderson J."/>
            <person name="Brown R."/>
            <person name="Browne H."/>
            <person name="Corton N."/>
            <person name="Hauser H."/>
            <person name="Gamble J."/>
            <person name="Gilderthorp R."/>
            <person name="Marcello L."/>
            <person name="McQuillan J."/>
            <person name="Otto T.D."/>
            <person name="Quail M.A."/>
            <person name="Sanders M.J."/>
            <person name="van Tonder A."/>
            <person name="Ginger M.L."/>
            <person name="Field M.C."/>
            <person name="Barry J.D."/>
            <person name="Hertz-Fowler C."/>
            <person name="Berriman M."/>
        </authorList>
    </citation>
    <scope>NUCLEOTIDE SEQUENCE</scope>
    <source>
        <strain evidence="1">IL3000</strain>
    </source>
</reference>
<organism evidence="1">
    <name type="scientific">Trypanosoma congolense (strain IL3000)</name>
    <dbReference type="NCBI Taxonomy" id="1068625"/>
    <lineage>
        <taxon>Eukaryota</taxon>
        <taxon>Discoba</taxon>
        <taxon>Euglenozoa</taxon>
        <taxon>Kinetoplastea</taxon>
        <taxon>Metakinetoplastina</taxon>
        <taxon>Trypanosomatida</taxon>
        <taxon>Trypanosomatidae</taxon>
        <taxon>Trypanosoma</taxon>
        <taxon>Nannomonas</taxon>
    </lineage>
</organism>